<dbReference type="STRING" id="706570.PT85_12810"/>
<dbReference type="PANTHER" id="PTHR42852">
    <property type="entry name" value="THIOL:DISULFIDE INTERCHANGE PROTEIN DSBE"/>
    <property type="match status" value="1"/>
</dbReference>
<keyword evidence="2" id="KW-0201">Cytochrome c-type biogenesis</keyword>
<dbReference type="Proteomes" id="UP000030980">
    <property type="component" value="Unassembled WGS sequence"/>
</dbReference>
<evidence type="ECO:0000313" key="7">
    <source>
        <dbReference type="EMBL" id="KHO64130.1"/>
    </source>
</evidence>
<dbReference type="PROSITE" id="PS51352">
    <property type="entry name" value="THIOREDOXIN_2"/>
    <property type="match status" value="1"/>
</dbReference>
<keyword evidence="5" id="KW-0472">Membrane</keyword>
<dbReference type="SUPFAM" id="SSF52833">
    <property type="entry name" value="Thioredoxin-like"/>
    <property type="match status" value="1"/>
</dbReference>
<evidence type="ECO:0000259" key="6">
    <source>
        <dbReference type="PROSITE" id="PS51352"/>
    </source>
</evidence>
<dbReference type="PANTHER" id="PTHR42852:SF6">
    <property type="entry name" value="THIOL:DISULFIDE INTERCHANGE PROTEIN DSBE"/>
    <property type="match status" value="1"/>
</dbReference>
<comment type="caution">
    <text evidence="7">The sequence shown here is derived from an EMBL/GenBank/DDBJ whole genome shotgun (WGS) entry which is preliminary data.</text>
</comment>
<feature type="transmembrane region" description="Helical" evidence="5">
    <location>
        <begin position="12"/>
        <end position="32"/>
    </location>
</feature>
<gene>
    <name evidence="7" type="ORF">PT85_12810</name>
</gene>
<dbReference type="Gene3D" id="3.40.30.10">
    <property type="entry name" value="Glutaredoxin"/>
    <property type="match status" value="1"/>
</dbReference>
<proteinExistence type="predicted"/>
<evidence type="ECO:0000313" key="8">
    <source>
        <dbReference type="Proteomes" id="UP000030980"/>
    </source>
</evidence>
<feature type="domain" description="Thioredoxin" evidence="6">
    <location>
        <begin position="130"/>
        <end position="267"/>
    </location>
</feature>
<evidence type="ECO:0000256" key="1">
    <source>
        <dbReference type="ARBA" id="ARBA00004196"/>
    </source>
</evidence>
<evidence type="ECO:0000256" key="2">
    <source>
        <dbReference type="ARBA" id="ARBA00022748"/>
    </source>
</evidence>
<dbReference type="RefSeq" id="WP_039606853.1">
    <property type="nucleotide sequence ID" value="NZ_FMUP01000003.1"/>
</dbReference>
<dbReference type="GO" id="GO:0030313">
    <property type="term" value="C:cell envelope"/>
    <property type="evidence" value="ECO:0007669"/>
    <property type="project" value="UniProtKB-SubCell"/>
</dbReference>
<accession>A0A0B3BNE7</accession>
<evidence type="ECO:0000256" key="5">
    <source>
        <dbReference type="SAM" id="Phobius"/>
    </source>
</evidence>
<dbReference type="CDD" id="cd02966">
    <property type="entry name" value="TlpA_like_family"/>
    <property type="match status" value="1"/>
</dbReference>
<dbReference type="InterPro" id="IPR013740">
    <property type="entry name" value="Redoxin"/>
</dbReference>
<dbReference type="GO" id="GO:0015036">
    <property type="term" value="F:disulfide oxidoreductase activity"/>
    <property type="evidence" value="ECO:0007669"/>
    <property type="project" value="UniProtKB-ARBA"/>
</dbReference>
<keyword evidence="8" id="KW-1185">Reference proteome</keyword>
<dbReference type="OrthoDB" id="9799347at2"/>
<keyword evidence="5" id="KW-1133">Transmembrane helix</keyword>
<reference evidence="7 8" key="1">
    <citation type="submission" date="2014-11" db="EMBL/GenBank/DDBJ databases">
        <title>Genome sequence of Pseudomonas tuomuerensis JCM 14085.</title>
        <authorList>
            <person name="Shin S.-K."/>
            <person name="Yi H."/>
        </authorList>
    </citation>
    <scope>NUCLEOTIDE SEQUENCE [LARGE SCALE GENOMIC DNA]</scope>
    <source>
        <strain evidence="7 8">JCM 14085</strain>
    </source>
</reference>
<keyword evidence="4" id="KW-0676">Redox-active center</keyword>
<organism evidence="7 8">
    <name type="scientific">Pseudomonas flexibilis</name>
    <dbReference type="NCBI Taxonomy" id="706570"/>
    <lineage>
        <taxon>Bacteria</taxon>
        <taxon>Pseudomonadati</taxon>
        <taxon>Pseudomonadota</taxon>
        <taxon>Gammaproteobacteria</taxon>
        <taxon>Pseudomonadales</taxon>
        <taxon>Pseudomonadaceae</taxon>
        <taxon>Pseudomonas</taxon>
    </lineage>
</organism>
<feature type="transmembrane region" description="Helical" evidence="5">
    <location>
        <begin position="109"/>
        <end position="127"/>
    </location>
</feature>
<dbReference type="PROSITE" id="PS00194">
    <property type="entry name" value="THIOREDOXIN_1"/>
    <property type="match status" value="1"/>
</dbReference>
<dbReference type="InterPro" id="IPR050553">
    <property type="entry name" value="Thioredoxin_ResA/DsbE_sf"/>
</dbReference>
<evidence type="ECO:0000256" key="3">
    <source>
        <dbReference type="ARBA" id="ARBA00023157"/>
    </source>
</evidence>
<dbReference type="GO" id="GO:0017004">
    <property type="term" value="P:cytochrome complex assembly"/>
    <property type="evidence" value="ECO:0007669"/>
    <property type="project" value="UniProtKB-KW"/>
</dbReference>
<keyword evidence="3" id="KW-1015">Disulfide bond</keyword>
<sequence>MLSVNAGPLALGMSQFLLIVSFILALLVGWWSGRRSACNPEPQLFRLLLVGLLVARVSFVVRYFDLYRESPWSMLDLRDGGFLAVPGLLAGLALGLWQAWRGARLRRPLGLGLLAGVLFWSSGHLILQALERSSRLPVQALVDLNGRPVQLADYRGRPLVINLWATWCPPCRREMPVLAEAQQREPGVTFLFVNQGEGARTVRDYLTSQGLWLDNVLLDSGSRLGAQVGSGMLPTTLFYDAEGQQRGSHLGELSRASLAHALQRIAPDQSTVPKRP</sequence>
<comment type="subcellular location">
    <subcellularLocation>
        <location evidence="1">Cell envelope</location>
    </subcellularLocation>
</comment>
<dbReference type="InterPro" id="IPR036249">
    <property type="entry name" value="Thioredoxin-like_sf"/>
</dbReference>
<protein>
    <submittedName>
        <fullName evidence="7">Peroxiredoxin</fullName>
    </submittedName>
</protein>
<feature type="transmembrane region" description="Helical" evidence="5">
    <location>
        <begin position="44"/>
        <end position="64"/>
    </location>
</feature>
<feature type="transmembrane region" description="Helical" evidence="5">
    <location>
        <begin position="80"/>
        <end position="97"/>
    </location>
</feature>
<dbReference type="InterPro" id="IPR013766">
    <property type="entry name" value="Thioredoxin_domain"/>
</dbReference>
<keyword evidence="5" id="KW-0812">Transmembrane</keyword>
<dbReference type="InterPro" id="IPR017937">
    <property type="entry name" value="Thioredoxin_CS"/>
</dbReference>
<dbReference type="EMBL" id="JTAK01000005">
    <property type="protein sequence ID" value="KHO64130.1"/>
    <property type="molecule type" value="Genomic_DNA"/>
</dbReference>
<evidence type="ECO:0000256" key="4">
    <source>
        <dbReference type="ARBA" id="ARBA00023284"/>
    </source>
</evidence>
<name>A0A0B3BNE7_9PSED</name>
<dbReference type="Pfam" id="PF08534">
    <property type="entry name" value="Redoxin"/>
    <property type="match status" value="1"/>
</dbReference>
<dbReference type="AlphaFoldDB" id="A0A0B3BNE7"/>